<keyword evidence="2" id="KW-1185">Reference proteome</keyword>
<sequence>MGLEEGTSSGEGTWCGKGIKCFNNEPVDNGFGMNDSGDGSSESMYRVSNMELVRVLPSVEDEVNVACFHPSVGGDLIYGTKEGNLRILQYDSSNGMTHNTPDFLDENMLEDD</sequence>
<gene>
    <name evidence="1" type="ORF">V6N11_064371</name>
</gene>
<evidence type="ECO:0000313" key="1">
    <source>
        <dbReference type="EMBL" id="KAK8989959.1"/>
    </source>
</evidence>
<name>A0ABR2PNT3_9ROSI</name>
<dbReference type="EMBL" id="JBBPBN010000056">
    <property type="protein sequence ID" value="KAK8989959.1"/>
    <property type="molecule type" value="Genomic_DNA"/>
</dbReference>
<organism evidence="1 2">
    <name type="scientific">Hibiscus sabdariffa</name>
    <name type="common">roselle</name>
    <dbReference type="NCBI Taxonomy" id="183260"/>
    <lineage>
        <taxon>Eukaryota</taxon>
        <taxon>Viridiplantae</taxon>
        <taxon>Streptophyta</taxon>
        <taxon>Embryophyta</taxon>
        <taxon>Tracheophyta</taxon>
        <taxon>Spermatophyta</taxon>
        <taxon>Magnoliopsida</taxon>
        <taxon>eudicotyledons</taxon>
        <taxon>Gunneridae</taxon>
        <taxon>Pentapetalae</taxon>
        <taxon>rosids</taxon>
        <taxon>malvids</taxon>
        <taxon>Malvales</taxon>
        <taxon>Malvaceae</taxon>
        <taxon>Malvoideae</taxon>
        <taxon>Hibiscus</taxon>
    </lineage>
</organism>
<comment type="caution">
    <text evidence="1">The sequence shown here is derived from an EMBL/GenBank/DDBJ whole genome shotgun (WGS) entry which is preliminary data.</text>
</comment>
<reference evidence="1 2" key="1">
    <citation type="journal article" date="2024" name="G3 (Bethesda)">
        <title>Genome assembly of Hibiscus sabdariffa L. provides insights into metabolisms of medicinal natural products.</title>
        <authorList>
            <person name="Kim T."/>
        </authorList>
    </citation>
    <scope>NUCLEOTIDE SEQUENCE [LARGE SCALE GENOMIC DNA]</scope>
    <source>
        <strain evidence="1">TK-2024</strain>
        <tissue evidence="1">Old leaves</tissue>
    </source>
</reference>
<dbReference type="PANTHER" id="PTHR22874">
    <property type="entry name" value="ACTIVATING MOLECULE IN BECN1-REGULATED AUTOPHAGY PROTEIN 1"/>
    <property type="match status" value="1"/>
</dbReference>
<dbReference type="PANTHER" id="PTHR22874:SF1">
    <property type="entry name" value="ACTIVATING MOLECULE IN BECN1-REGULATED AUTOPHAGY PROTEIN 1"/>
    <property type="match status" value="1"/>
</dbReference>
<evidence type="ECO:0000313" key="2">
    <source>
        <dbReference type="Proteomes" id="UP001396334"/>
    </source>
</evidence>
<dbReference type="Proteomes" id="UP001396334">
    <property type="component" value="Unassembled WGS sequence"/>
</dbReference>
<protein>
    <submittedName>
        <fullName evidence="1">Uncharacterized protein</fullName>
    </submittedName>
</protein>
<accession>A0ABR2PNT3</accession>
<proteinExistence type="predicted"/>
<dbReference type="InterPro" id="IPR052596">
    <property type="entry name" value="AMBRA1_autophagy"/>
</dbReference>